<dbReference type="InterPro" id="IPR050430">
    <property type="entry name" value="Peptidase_S1"/>
</dbReference>
<keyword evidence="6" id="KW-1133">Transmembrane helix</keyword>
<organism evidence="8 9">
    <name type="scientific">Hypothenemus hampei</name>
    <name type="common">Coffee berry borer</name>
    <dbReference type="NCBI Taxonomy" id="57062"/>
    <lineage>
        <taxon>Eukaryota</taxon>
        <taxon>Metazoa</taxon>
        <taxon>Ecdysozoa</taxon>
        <taxon>Arthropoda</taxon>
        <taxon>Hexapoda</taxon>
        <taxon>Insecta</taxon>
        <taxon>Pterygota</taxon>
        <taxon>Neoptera</taxon>
        <taxon>Endopterygota</taxon>
        <taxon>Coleoptera</taxon>
        <taxon>Polyphaga</taxon>
        <taxon>Cucujiformia</taxon>
        <taxon>Curculionidae</taxon>
        <taxon>Scolytinae</taxon>
        <taxon>Hypothenemus</taxon>
    </lineage>
</organism>
<comment type="similarity">
    <text evidence="1">Belongs to the peptidase S1 family.</text>
</comment>
<accession>A0ABD1ERD6</accession>
<dbReference type="PANTHER" id="PTHR24276:SF98">
    <property type="entry name" value="FI18310P1-RELATED"/>
    <property type="match status" value="1"/>
</dbReference>
<evidence type="ECO:0000313" key="8">
    <source>
        <dbReference type="EMBL" id="KAL1497647.1"/>
    </source>
</evidence>
<proteinExistence type="inferred from homology"/>
<dbReference type="Gene3D" id="2.40.10.10">
    <property type="entry name" value="Trypsin-like serine proteases"/>
    <property type="match status" value="1"/>
</dbReference>
<evidence type="ECO:0000256" key="6">
    <source>
        <dbReference type="SAM" id="Phobius"/>
    </source>
</evidence>
<dbReference type="InterPro" id="IPR001254">
    <property type="entry name" value="Trypsin_dom"/>
</dbReference>
<dbReference type="SUPFAM" id="SSF50494">
    <property type="entry name" value="Trypsin-like serine proteases"/>
    <property type="match status" value="1"/>
</dbReference>
<evidence type="ECO:0000256" key="5">
    <source>
        <dbReference type="ARBA" id="ARBA00023157"/>
    </source>
</evidence>
<keyword evidence="6" id="KW-0812">Transmembrane</keyword>
<keyword evidence="2" id="KW-0645">Protease</keyword>
<evidence type="ECO:0000313" key="9">
    <source>
        <dbReference type="Proteomes" id="UP001566132"/>
    </source>
</evidence>
<dbReference type="EMBL" id="JBDJPC010000006">
    <property type="protein sequence ID" value="KAL1497647.1"/>
    <property type="molecule type" value="Genomic_DNA"/>
</dbReference>
<dbReference type="Proteomes" id="UP001566132">
    <property type="component" value="Unassembled WGS sequence"/>
</dbReference>
<dbReference type="PRINTS" id="PR00722">
    <property type="entry name" value="CHYMOTRYPSIN"/>
</dbReference>
<evidence type="ECO:0000256" key="1">
    <source>
        <dbReference type="ARBA" id="ARBA00007664"/>
    </source>
</evidence>
<dbReference type="InterPro" id="IPR043504">
    <property type="entry name" value="Peptidase_S1_PA_chymotrypsin"/>
</dbReference>
<dbReference type="InterPro" id="IPR001314">
    <property type="entry name" value="Peptidase_S1A"/>
</dbReference>
<dbReference type="AlphaFoldDB" id="A0ABD1ERD6"/>
<sequence length="300" mass="33984">MAEGLSNVACFSITTLLVVSLANLVLLMFLILEWRNNCISDGESIDSAYRIGALQGGNKQLSNSITRNSVNFDQKFMAALVMFKEVSSSLICGTIIVSKFWVLTSANCCYLIKGQPLERLKVVSNSENWKRGKKHSIENFVIHANYTAKSLSYNVCLIKTGSPFKEQNELPAFLASSYYHYITDTLATTLGWSSNKATTNNNIYSLDINLISFQRCQTLIKDHHVDKTMVCAYNIETHDCRFDSGGPLIQNNIVIGIASYEINCDKRIMPRLFTRISFFEKWFELVEKEHNVKINATFKY</sequence>
<evidence type="ECO:0000256" key="2">
    <source>
        <dbReference type="ARBA" id="ARBA00022670"/>
    </source>
</evidence>
<gene>
    <name evidence="8" type="ORF">ABEB36_008570</name>
</gene>
<dbReference type="SMART" id="SM00020">
    <property type="entry name" value="Tryp_SPc"/>
    <property type="match status" value="1"/>
</dbReference>
<evidence type="ECO:0000259" key="7">
    <source>
        <dbReference type="PROSITE" id="PS50240"/>
    </source>
</evidence>
<reference evidence="8 9" key="1">
    <citation type="submission" date="2024-05" db="EMBL/GenBank/DDBJ databases">
        <title>Genetic variation in Jamaican populations of the coffee berry borer (Hypothenemus hampei).</title>
        <authorList>
            <person name="Errbii M."/>
            <person name="Myrie A."/>
        </authorList>
    </citation>
    <scope>NUCLEOTIDE SEQUENCE [LARGE SCALE GENOMIC DNA]</scope>
    <source>
        <strain evidence="8">JA-Hopewell-2020-01-JO</strain>
        <tissue evidence="8">Whole body</tissue>
    </source>
</reference>
<comment type="caution">
    <text evidence="8">The sequence shown here is derived from an EMBL/GenBank/DDBJ whole genome shotgun (WGS) entry which is preliminary data.</text>
</comment>
<feature type="transmembrane region" description="Helical" evidence="6">
    <location>
        <begin position="6"/>
        <end position="32"/>
    </location>
</feature>
<keyword evidence="6" id="KW-0472">Membrane</keyword>
<dbReference type="GO" id="GO:0008236">
    <property type="term" value="F:serine-type peptidase activity"/>
    <property type="evidence" value="ECO:0007669"/>
    <property type="project" value="UniProtKB-KW"/>
</dbReference>
<dbReference type="GO" id="GO:0006508">
    <property type="term" value="P:proteolysis"/>
    <property type="evidence" value="ECO:0007669"/>
    <property type="project" value="UniProtKB-KW"/>
</dbReference>
<keyword evidence="3" id="KW-0378">Hydrolase</keyword>
<feature type="domain" description="Peptidase S1" evidence="7">
    <location>
        <begin position="54"/>
        <end position="288"/>
    </location>
</feature>
<keyword evidence="4" id="KW-0720">Serine protease</keyword>
<dbReference type="InterPro" id="IPR009003">
    <property type="entry name" value="Peptidase_S1_PA"/>
</dbReference>
<dbReference type="PANTHER" id="PTHR24276">
    <property type="entry name" value="POLYSERASE-RELATED"/>
    <property type="match status" value="1"/>
</dbReference>
<protein>
    <recommendedName>
        <fullName evidence="7">Peptidase S1 domain-containing protein</fullName>
    </recommendedName>
</protein>
<evidence type="ECO:0000256" key="3">
    <source>
        <dbReference type="ARBA" id="ARBA00022801"/>
    </source>
</evidence>
<dbReference type="PROSITE" id="PS50240">
    <property type="entry name" value="TRYPSIN_DOM"/>
    <property type="match status" value="1"/>
</dbReference>
<evidence type="ECO:0000256" key="4">
    <source>
        <dbReference type="ARBA" id="ARBA00022825"/>
    </source>
</evidence>
<name>A0ABD1ERD6_HYPHA</name>
<dbReference type="Pfam" id="PF00089">
    <property type="entry name" value="Trypsin"/>
    <property type="match status" value="1"/>
</dbReference>
<keyword evidence="5" id="KW-1015">Disulfide bond</keyword>
<keyword evidence="9" id="KW-1185">Reference proteome</keyword>